<dbReference type="AlphaFoldDB" id="A0A382CQA9"/>
<proteinExistence type="predicted"/>
<keyword evidence="1" id="KW-0472">Membrane</keyword>
<dbReference type="GO" id="GO:0016020">
    <property type="term" value="C:membrane"/>
    <property type="evidence" value="ECO:0007669"/>
    <property type="project" value="InterPro"/>
</dbReference>
<organism evidence="2">
    <name type="scientific">marine metagenome</name>
    <dbReference type="NCBI Taxonomy" id="408172"/>
    <lineage>
        <taxon>unclassified sequences</taxon>
        <taxon>metagenomes</taxon>
        <taxon>ecological metagenomes</taxon>
    </lineage>
</organism>
<keyword evidence="1" id="KW-0812">Transmembrane</keyword>
<evidence type="ECO:0000256" key="1">
    <source>
        <dbReference type="SAM" id="Phobius"/>
    </source>
</evidence>
<dbReference type="InterPro" id="IPR003425">
    <property type="entry name" value="CCB3/YggT"/>
</dbReference>
<evidence type="ECO:0000313" key="2">
    <source>
        <dbReference type="EMBL" id="SVB28320.1"/>
    </source>
</evidence>
<dbReference type="Pfam" id="PF02325">
    <property type="entry name" value="CCB3_YggT"/>
    <property type="match status" value="1"/>
</dbReference>
<reference evidence="2" key="1">
    <citation type="submission" date="2018-05" db="EMBL/GenBank/DDBJ databases">
        <authorList>
            <person name="Lanie J.A."/>
            <person name="Ng W.-L."/>
            <person name="Kazmierczak K.M."/>
            <person name="Andrzejewski T.M."/>
            <person name="Davidsen T.M."/>
            <person name="Wayne K.J."/>
            <person name="Tettelin H."/>
            <person name="Glass J.I."/>
            <person name="Rusch D."/>
            <person name="Podicherti R."/>
            <person name="Tsui H.-C.T."/>
            <person name="Winkler M.E."/>
        </authorList>
    </citation>
    <scope>NUCLEOTIDE SEQUENCE</scope>
</reference>
<evidence type="ECO:0008006" key="3">
    <source>
        <dbReference type="Google" id="ProtNLM"/>
    </source>
</evidence>
<feature type="transmembrane region" description="Helical" evidence="1">
    <location>
        <begin position="65"/>
        <end position="83"/>
    </location>
</feature>
<dbReference type="PANTHER" id="PTHR33219">
    <property type="entry name" value="YLMG HOMOLOG PROTEIN 2, CHLOROPLASTIC"/>
    <property type="match status" value="1"/>
</dbReference>
<dbReference type="EMBL" id="UINC01035623">
    <property type="protein sequence ID" value="SVB28320.1"/>
    <property type="molecule type" value="Genomic_DNA"/>
</dbReference>
<accession>A0A382CQA9</accession>
<feature type="transmembrane region" description="Helical" evidence="1">
    <location>
        <begin position="12"/>
        <end position="29"/>
    </location>
</feature>
<name>A0A382CQA9_9ZZZZ</name>
<dbReference type="PANTHER" id="PTHR33219:SF14">
    <property type="entry name" value="PROTEIN COFACTOR ASSEMBLY OF COMPLEX C SUBUNIT B CCB3, CHLOROPLASTIC-RELATED"/>
    <property type="match status" value="1"/>
</dbReference>
<sequence>MNHLLNTIISNGFDLFQMLILVRVFMSWVPHDPYGQLPRLLYQVTDPVLRPIREILPVQNIGFDFSPIVAFFALGFVKKLLLLGV</sequence>
<keyword evidence="1" id="KW-1133">Transmembrane helix</keyword>
<protein>
    <recommendedName>
        <fullName evidence="3">YggT family protein</fullName>
    </recommendedName>
</protein>
<gene>
    <name evidence="2" type="ORF">METZ01_LOCUS181174</name>
</gene>